<dbReference type="PANTHER" id="PTHR43745:SF2">
    <property type="entry name" value="NITROREDUCTASE MJ1384-RELATED"/>
    <property type="match status" value="1"/>
</dbReference>
<dbReference type="Pfam" id="PF00881">
    <property type="entry name" value="Nitroreductase"/>
    <property type="match status" value="1"/>
</dbReference>
<dbReference type="SUPFAM" id="SSF55469">
    <property type="entry name" value="FMN-dependent nitroreductase-like"/>
    <property type="match status" value="1"/>
</dbReference>
<dbReference type="AlphaFoldDB" id="A0A345INI8"/>
<evidence type="ECO:0000313" key="2">
    <source>
        <dbReference type="EMBL" id="AXH01410.1"/>
    </source>
</evidence>
<proteinExistence type="predicted"/>
<dbReference type="InterPro" id="IPR029479">
    <property type="entry name" value="Nitroreductase"/>
</dbReference>
<dbReference type="RefSeq" id="WP_117187979.1">
    <property type="nucleotide sequence ID" value="NZ_NPKU01000013.1"/>
</dbReference>
<protein>
    <recommendedName>
        <fullName evidence="1">Nitroreductase domain-containing protein</fullName>
    </recommendedName>
</protein>
<dbReference type="Gene3D" id="3.40.109.10">
    <property type="entry name" value="NADH Oxidase"/>
    <property type="match status" value="2"/>
</dbReference>
<dbReference type="PANTHER" id="PTHR43745">
    <property type="entry name" value="NITROREDUCTASE MJ1384-RELATED"/>
    <property type="match status" value="1"/>
</dbReference>
<name>A0A345INI8_SERMA</name>
<dbReference type="InterPro" id="IPR000415">
    <property type="entry name" value="Nitroreductase-like"/>
</dbReference>
<dbReference type="EMBL" id="MH460878">
    <property type="protein sequence ID" value="AXH01410.1"/>
    <property type="molecule type" value="Genomic_DNA"/>
</dbReference>
<feature type="domain" description="Nitroreductase" evidence="1">
    <location>
        <begin position="621"/>
        <end position="786"/>
    </location>
</feature>
<evidence type="ECO:0000259" key="1">
    <source>
        <dbReference type="Pfam" id="PF00881"/>
    </source>
</evidence>
<reference evidence="2" key="1">
    <citation type="submission" date="2018-06" db="EMBL/GenBank/DDBJ databases">
        <title>SME-4 producing Serratia marcescens from Argentina and comparison with genomes of other SME-producers.</title>
        <authorList>
            <person name="Dabos L."/>
            <person name="Patino Navarrete R."/>
            <person name="Naas T."/>
        </authorList>
    </citation>
    <scope>NUCLEOTIDE SEQUENCE</scope>
    <source>
        <strain evidence="2">163</strain>
    </source>
</reference>
<dbReference type="InterPro" id="IPR052544">
    <property type="entry name" value="Bacteriocin_Proc_Enz"/>
</dbReference>
<dbReference type="Gene3D" id="3.40.50.720">
    <property type="entry name" value="NAD(P)-binding Rossmann-like Domain"/>
    <property type="match status" value="1"/>
</dbReference>
<organism evidence="2">
    <name type="scientific">Serratia marcescens</name>
    <dbReference type="NCBI Taxonomy" id="615"/>
    <lineage>
        <taxon>Bacteria</taxon>
        <taxon>Pseudomonadati</taxon>
        <taxon>Pseudomonadota</taxon>
        <taxon>Gammaproteobacteria</taxon>
        <taxon>Enterobacterales</taxon>
        <taxon>Yersiniaceae</taxon>
        <taxon>Serratia</taxon>
    </lineage>
</organism>
<sequence>MKATHMSTVLSGAQFSHHNDLYALLPKRPKLIPELIFIPESDTRVAVYGAYQPRILTCVQGINTLAVFLERLDGVNVLESVLTDDATMSRENALGMLSLLFRYGFLEEGEGLDDGAPSHLASYCGRFVDNTRLHANRTAALQSARRRRLALVCPEDVSSLLQHALAPMAASIDVLTERPTSSALPWDDALIIFDGSESDVFRQACADGLHQAGVRYLSCIIGADRTLVGPYTLPNISASYQCARTQCEQPSPANDRQEVAFRAVYAAHELGQILLGLSSESYLNKVVSHSHRGEGEYTLAYKVARIPGTALSGLGHAAYRPPGEEAFTAWQHHIGTRLPPQGLLPPRSHQMHFTLDNLNRHASRPVRLHGQQHINLPDSALAERCPPPWRMSAMPSQPLTLANLGWLLRHATGYQKGEDGTLRRIAPSGGQLLSCDMFVVVRRPLPEIPCGAWFYLGEKHQLVRIDGIDCQQLEHLLQHPEEPISLIISGNLNRVRGKYNDFSYNIVNLDAGVVNQYCALSARAAGWTLREDHGVDLQWLASLLFFTQQDNPHILCQVLHVQAPPSQGEPCPAPLYETASSLVAVSHRPRPAAAPASPTPAALSSLATVHRDEPLSALLERRRATYDYADSPFPETWLNTLIAVAHAGLEQSRLRGMPALPMEPWILLPEASGELAAGIYQCSQADRRYWRKRDSGFGRAHLADCINQLAFHKAGALLMWVADLEKTLHDHGAAGYRMQLQNAAASAMQCWLAALDCGLTGTLAGGVIEEGLIRHAGADGYREAPLFCLVLASPPPAEGV</sequence>
<dbReference type="GO" id="GO:0016491">
    <property type="term" value="F:oxidoreductase activity"/>
    <property type="evidence" value="ECO:0007669"/>
    <property type="project" value="InterPro"/>
</dbReference>
<accession>A0A345INI8</accession>